<keyword evidence="4" id="KW-1185">Reference proteome</keyword>
<comment type="caution">
    <text evidence="3">The sequence shown here is derived from an EMBL/GenBank/DDBJ whole genome shotgun (WGS) entry which is preliminary data.</text>
</comment>
<dbReference type="Pfam" id="PF22820">
    <property type="entry name" value="TcaA_3rd_4th"/>
    <property type="match status" value="1"/>
</dbReference>
<organism evidence="3 4">
    <name type="scientific">Polycladospora coralii</name>
    <dbReference type="NCBI Taxonomy" id="2771432"/>
    <lineage>
        <taxon>Bacteria</taxon>
        <taxon>Bacillati</taxon>
        <taxon>Bacillota</taxon>
        <taxon>Bacilli</taxon>
        <taxon>Bacillales</taxon>
        <taxon>Thermoactinomycetaceae</taxon>
        <taxon>Polycladospora</taxon>
    </lineage>
</organism>
<dbReference type="PANTHER" id="PTHR40038">
    <property type="entry name" value="MEMBRANE-ASSOCIATED PROTEIN TCAA"/>
    <property type="match status" value="1"/>
</dbReference>
<evidence type="ECO:0000313" key="4">
    <source>
        <dbReference type="Proteomes" id="UP000661691"/>
    </source>
</evidence>
<dbReference type="Proteomes" id="UP000661691">
    <property type="component" value="Unassembled WGS sequence"/>
</dbReference>
<feature type="domain" description="YvbJ-like NTF2-like" evidence="2">
    <location>
        <begin position="195"/>
        <end position="313"/>
    </location>
</feature>
<dbReference type="Pfam" id="PF25155">
    <property type="entry name" value="NTF2_YvbJ"/>
    <property type="match status" value="1"/>
</dbReference>
<dbReference type="RefSeq" id="WP_191142635.1">
    <property type="nucleotide sequence ID" value="NZ_JACXAH010000030.1"/>
</dbReference>
<dbReference type="EMBL" id="JACXAH010000030">
    <property type="protein sequence ID" value="MBD1373630.1"/>
    <property type="molecule type" value="Genomic_DNA"/>
</dbReference>
<gene>
    <name evidence="3" type="ORF">IC620_14885</name>
</gene>
<accession>A0A926ND56</accession>
<proteinExistence type="predicted"/>
<dbReference type="PANTHER" id="PTHR40038:SF1">
    <property type="entry name" value="MEMBRANE-ASSOCIATED PROTEIN TCAA"/>
    <property type="match status" value="1"/>
</dbReference>
<evidence type="ECO:0000313" key="3">
    <source>
        <dbReference type="EMBL" id="MBD1373630.1"/>
    </source>
</evidence>
<feature type="domain" description="TcaA 4th" evidence="1">
    <location>
        <begin position="113"/>
        <end position="181"/>
    </location>
</feature>
<dbReference type="InterPro" id="IPR056902">
    <property type="entry name" value="NTF2_YvbJ"/>
</dbReference>
<sequence length="335" mass="39257">MGEPTFEQAIQVGDFYVKEHDYILWKTYSIGVRRYYLNIVTHDEGTIVHVNQKKIFQSKKEQMEYKHGPIMPGLYTITAEKTFPYTKLHKKEEAIVLGEPSRNINASLSFEKSMVQIKTNFNDVQVFVNEKPLKQTFKDDDQFGPVTRDGKLKIYGRKTFPWGESQSEVTAISKDTSKIDISPTPYSDEVEKKKITELLHRYQAEVIDALYSKKVHNMVTVTDSFKINFQNESPFENPYVIYRGKAIETKVDFDHARFYEVEGQYKMELTVYFRNTLTPFLYYEKKFQTKERETIQNITLVYSEQKKKWLVEYVLDDAGGEYFLGNNVVSVPYGK</sequence>
<evidence type="ECO:0000259" key="1">
    <source>
        <dbReference type="Pfam" id="PF22820"/>
    </source>
</evidence>
<name>A0A926ND56_9BACL</name>
<dbReference type="AlphaFoldDB" id="A0A926ND56"/>
<reference evidence="3" key="1">
    <citation type="submission" date="2020-09" db="EMBL/GenBank/DDBJ databases">
        <title>A novel bacterium of genus Hazenella, isolated from South China Sea.</title>
        <authorList>
            <person name="Huang H."/>
            <person name="Mo K."/>
            <person name="Hu Y."/>
        </authorList>
    </citation>
    <scope>NUCLEOTIDE SEQUENCE</scope>
    <source>
        <strain evidence="3">IB182357</strain>
    </source>
</reference>
<evidence type="ECO:0000259" key="2">
    <source>
        <dbReference type="Pfam" id="PF25155"/>
    </source>
</evidence>
<protein>
    <submittedName>
        <fullName evidence="3">Uncharacterized protein</fullName>
    </submittedName>
</protein>
<dbReference type="InterPro" id="IPR054530">
    <property type="entry name" value="TcaA_4th"/>
</dbReference>